<sequence length="415" mass="48163">MDEYRCKAWLRLCDSSTQSISGDGNKFFKVQFVYKTTYVPTDTSQSSFEDIQCHALHNISMDKMMDENTFVSWLSQVNVPQDAFTMVVEAIMQCASDIVDDETYKNLKFLTIRVDFSVKRAIEYVDCEEEEEENNSLEEDVEIIDVEEEEDNGLVDDVKTVIEIETDEEEDNGMVDDVTIIEIESDEDDHGLEEDEEEPMMLEEEAARFIPANEYHCKAWLRMSDSNTQRISCDGKKYFDIQFEYKTRHVSTDMFQSSVEHIQRDTLRNISMDKMMDENTFVSWLSLINVPQDAFPLVIEEIMQVASDAVDDERKHLTIRVDFSVTMAIEDEEEEIMVEEEYTRFIPADKSCIEELKMVKVEEVTKCTICLEGVNVGVPLPCSHMFHKNCIEDWLVIGHCCPLCRFELPTSNTRE</sequence>
<reference evidence="8 9" key="2">
    <citation type="journal article" date="2017" name="Front. Plant Sci.">
        <title>Gene Classification and Mining of Molecular Markers Useful in Red Clover (Trifolium pratense) Breeding.</title>
        <authorList>
            <person name="Istvanek J."/>
            <person name="Dluhosova J."/>
            <person name="Dluhos P."/>
            <person name="Patkova L."/>
            <person name="Nedelnik J."/>
            <person name="Repkova J."/>
        </authorList>
    </citation>
    <scope>NUCLEOTIDE SEQUENCE [LARGE SCALE GENOMIC DNA]</scope>
    <source>
        <strain evidence="9">cv. Tatra</strain>
        <tissue evidence="8">Young leaves</tissue>
    </source>
</reference>
<dbReference type="SUPFAM" id="SSF57850">
    <property type="entry name" value="RING/U-box"/>
    <property type="match status" value="1"/>
</dbReference>
<evidence type="ECO:0000256" key="5">
    <source>
        <dbReference type="ARBA" id="ARBA00022833"/>
    </source>
</evidence>
<evidence type="ECO:0000256" key="4">
    <source>
        <dbReference type="ARBA" id="ARBA00022771"/>
    </source>
</evidence>
<dbReference type="EC" id="2.3.2.27" evidence="2"/>
<dbReference type="EMBL" id="ASHM01014038">
    <property type="protein sequence ID" value="PNX95995.1"/>
    <property type="molecule type" value="Genomic_DNA"/>
</dbReference>
<feature type="domain" description="RING-type" evidence="7">
    <location>
        <begin position="367"/>
        <end position="405"/>
    </location>
</feature>
<evidence type="ECO:0000313" key="8">
    <source>
        <dbReference type="EMBL" id="PNX95995.1"/>
    </source>
</evidence>
<evidence type="ECO:0000256" key="3">
    <source>
        <dbReference type="ARBA" id="ARBA00022723"/>
    </source>
</evidence>
<accession>A0A2K3MYX6</accession>
<dbReference type="GO" id="GO:0061630">
    <property type="term" value="F:ubiquitin protein ligase activity"/>
    <property type="evidence" value="ECO:0007669"/>
    <property type="project" value="UniProtKB-EC"/>
</dbReference>
<evidence type="ECO:0000256" key="2">
    <source>
        <dbReference type="ARBA" id="ARBA00012483"/>
    </source>
</evidence>
<keyword evidence="3" id="KW-0479">Metal-binding</keyword>
<dbReference type="STRING" id="57577.A0A2K3MYX6"/>
<organism evidence="8 9">
    <name type="scientific">Trifolium pratense</name>
    <name type="common">Red clover</name>
    <dbReference type="NCBI Taxonomy" id="57577"/>
    <lineage>
        <taxon>Eukaryota</taxon>
        <taxon>Viridiplantae</taxon>
        <taxon>Streptophyta</taxon>
        <taxon>Embryophyta</taxon>
        <taxon>Tracheophyta</taxon>
        <taxon>Spermatophyta</taxon>
        <taxon>Magnoliopsida</taxon>
        <taxon>eudicotyledons</taxon>
        <taxon>Gunneridae</taxon>
        <taxon>Pentapetalae</taxon>
        <taxon>rosids</taxon>
        <taxon>fabids</taxon>
        <taxon>Fabales</taxon>
        <taxon>Fabaceae</taxon>
        <taxon>Papilionoideae</taxon>
        <taxon>50 kb inversion clade</taxon>
        <taxon>NPAAA clade</taxon>
        <taxon>Hologalegina</taxon>
        <taxon>IRL clade</taxon>
        <taxon>Trifolieae</taxon>
        <taxon>Trifolium</taxon>
    </lineage>
</organism>
<dbReference type="PROSITE" id="PS50089">
    <property type="entry name" value="ZF_RING_2"/>
    <property type="match status" value="1"/>
</dbReference>
<dbReference type="InterPro" id="IPR001841">
    <property type="entry name" value="Znf_RING"/>
</dbReference>
<protein>
    <recommendedName>
        <fullName evidence="2">RING-type E3 ubiquitin transferase</fullName>
        <ecNumber evidence="2">2.3.2.27</ecNumber>
    </recommendedName>
</protein>
<dbReference type="InterPro" id="IPR013083">
    <property type="entry name" value="Znf_RING/FYVE/PHD"/>
</dbReference>
<dbReference type="SMART" id="SM00184">
    <property type="entry name" value="RING"/>
    <property type="match status" value="1"/>
</dbReference>
<dbReference type="Proteomes" id="UP000236291">
    <property type="component" value="Unassembled WGS sequence"/>
</dbReference>
<keyword evidence="4 6" id="KW-0863">Zinc-finger</keyword>
<proteinExistence type="predicted"/>
<comment type="caution">
    <text evidence="8">The sequence shown here is derived from an EMBL/GenBank/DDBJ whole genome shotgun (WGS) entry which is preliminary data.</text>
</comment>
<evidence type="ECO:0000256" key="6">
    <source>
        <dbReference type="PROSITE-ProRule" id="PRU00175"/>
    </source>
</evidence>
<dbReference type="PANTHER" id="PTHR15710:SF218">
    <property type="entry name" value="OS06G0687300 PROTEIN"/>
    <property type="match status" value="1"/>
</dbReference>
<gene>
    <name evidence="8" type="ORF">L195_g019195</name>
</gene>
<dbReference type="Pfam" id="PF13639">
    <property type="entry name" value="zf-RING_2"/>
    <property type="match status" value="1"/>
</dbReference>
<dbReference type="Gene3D" id="3.30.40.10">
    <property type="entry name" value="Zinc/RING finger domain, C3HC4 (zinc finger)"/>
    <property type="match status" value="1"/>
</dbReference>
<dbReference type="GO" id="GO:0008270">
    <property type="term" value="F:zinc ion binding"/>
    <property type="evidence" value="ECO:0007669"/>
    <property type="project" value="UniProtKB-KW"/>
</dbReference>
<keyword evidence="5" id="KW-0862">Zinc</keyword>
<evidence type="ECO:0000259" key="7">
    <source>
        <dbReference type="PROSITE" id="PS50089"/>
    </source>
</evidence>
<evidence type="ECO:0000256" key="1">
    <source>
        <dbReference type="ARBA" id="ARBA00000900"/>
    </source>
</evidence>
<reference evidence="8 9" key="1">
    <citation type="journal article" date="2014" name="Am. J. Bot.">
        <title>Genome assembly and annotation for red clover (Trifolium pratense; Fabaceae).</title>
        <authorList>
            <person name="Istvanek J."/>
            <person name="Jaros M."/>
            <person name="Krenek A."/>
            <person name="Repkova J."/>
        </authorList>
    </citation>
    <scope>NUCLEOTIDE SEQUENCE [LARGE SCALE GENOMIC DNA]</scope>
    <source>
        <strain evidence="9">cv. Tatra</strain>
        <tissue evidence="8">Young leaves</tissue>
    </source>
</reference>
<name>A0A2K3MYX6_TRIPR</name>
<comment type="catalytic activity">
    <reaction evidence="1">
        <text>S-ubiquitinyl-[E2 ubiquitin-conjugating enzyme]-L-cysteine + [acceptor protein]-L-lysine = [E2 ubiquitin-conjugating enzyme]-L-cysteine + N(6)-ubiquitinyl-[acceptor protein]-L-lysine.</text>
        <dbReference type="EC" id="2.3.2.27"/>
    </reaction>
</comment>
<evidence type="ECO:0000313" key="9">
    <source>
        <dbReference type="Proteomes" id="UP000236291"/>
    </source>
</evidence>
<dbReference type="AlphaFoldDB" id="A0A2K3MYX6"/>
<dbReference type="PANTHER" id="PTHR15710">
    <property type="entry name" value="E3 UBIQUITIN-PROTEIN LIGASE PRAJA"/>
    <property type="match status" value="1"/>
</dbReference>